<evidence type="ECO:0000256" key="1">
    <source>
        <dbReference type="ARBA" id="ARBA00004141"/>
    </source>
</evidence>
<dbReference type="InterPro" id="IPR018503">
    <property type="entry name" value="Tetraspanin_CS"/>
</dbReference>
<feature type="transmembrane region" description="Helical" evidence="7">
    <location>
        <begin position="12"/>
        <end position="34"/>
    </location>
</feature>
<dbReference type="InterPro" id="IPR000301">
    <property type="entry name" value="Tetraspanin_animals"/>
</dbReference>
<keyword evidence="6" id="KW-1015">Disulfide bond</keyword>
<evidence type="ECO:0000313" key="8">
    <source>
        <dbReference type="EMBL" id="MFH4974628.1"/>
    </source>
</evidence>
<comment type="similarity">
    <text evidence="2 7">Belongs to the tetraspanin (TM4SF) family.</text>
</comment>
<keyword evidence="5 7" id="KW-0472">Membrane</keyword>
<feature type="disulfide bond" evidence="6">
    <location>
        <begin position="156"/>
        <end position="172"/>
    </location>
</feature>
<accession>A0ABD6E440</accession>
<name>A0ABD6E440_9BILA</name>
<feature type="disulfide bond" evidence="6">
    <location>
        <begin position="155"/>
        <end position="182"/>
    </location>
</feature>
<feature type="transmembrane region" description="Helical" evidence="7">
    <location>
        <begin position="67"/>
        <end position="89"/>
    </location>
</feature>
<evidence type="ECO:0000256" key="4">
    <source>
        <dbReference type="ARBA" id="ARBA00022989"/>
    </source>
</evidence>
<keyword evidence="4 7" id="KW-1133">Transmembrane helix</keyword>
<dbReference type="PANTHER" id="PTHR19282">
    <property type="entry name" value="TETRASPANIN"/>
    <property type="match status" value="1"/>
</dbReference>
<proteinExistence type="inferred from homology"/>
<evidence type="ECO:0000256" key="3">
    <source>
        <dbReference type="ARBA" id="ARBA00022692"/>
    </source>
</evidence>
<feature type="transmembrane region" description="Helical" evidence="7">
    <location>
        <begin position="96"/>
        <end position="119"/>
    </location>
</feature>
<comment type="caution">
    <text evidence="8">The sequence shown here is derived from an EMBL/GenBank/DDBJ whole genome shotgun (WGS) entry which is preliminary data.</text>
</comment>
<keyword evidence="9" id="KW-1185">Reference proteome</keyword>
<evidence type="ECO:0000313" key="9">
    <source>
        <dbReference type="Proteomes" id="UP001608902"/>
    </source>
</evidence>
<protein>
    <recommendedName>
        <fullName evidence="7">Tetraspanin</fullName>
    </recommendedName>
</protein>
<dbReference type="Proteomes" id="UP001608902">
    <property type="component" value="Unassembled WGS sequence"/>
</dbReference>
<keyword evidence="3 7" id="KW-0812">Transmembrane</keyword>
<evidence type="ECO:0000256" key="6">
    <source>
        <dbReference type="PIRSR" id="PIRSR002419-1"/>
    </source>
</evidence>
<dbReference type="PRINTS" id="PR00259">
    <property type="entry name" value="TMFOUR"/>
</dbReference>
<dbReference type="Pfam" id="PF00335">
    <property type="entry name" value="Tetraspanin"/>
    <property type="match status" value="1"/>
</dbReference>
<dbReference type="AlphaFoldDB" id="A0ABD6E440"/>
<evidence type="ECO:0000256" key="7">
    <source>
        <dbReference type="RuleBase" id="RU361218"/>
    </source>
</evidence>
<dbReference type="EMBL" id="JBGFUD010000488">
    <property type="protein sequence ID" value="MFH4974628.1"/>
    <property type="molecule type" value="Genomic_DNA"/>
</dbReference>
<sequence>MVQGCGNSCIKFLFFTANLLICLFGCLVFGFSIWANVDENFTSTIEQLVTRSKEEKLSVIAKYEASLWILVAVGALLFLVGFLGCCGALCESTLLLSLFFLIVLVLTCIQLGAAIFNVVSKNEFKEALHKLFEKVANGTIKEHQSLAPVQELFKCCGATAESKQLFIDEGICTGDLVKQPDCFTVLWDGIESVGELVIVVAFVLFVIELFALTSTCILCRAFRERSSYYYA</sequence>
<evidence type="ECO:0000256" key="2">
    <source>
        <dbReference type="ARBA" id="ARBA00006840"/>
    </source>
</evidence>
<dbReference type="InterPro" id="IPR008952">
    <property type="entry name" value="Tetraspanin_EC2_sf"/>
</dbReference>
<feature type="transmembrane region" description="Helical" evidence="7">
    <location>
        <begin position="196"/>
        <end position="219"/>
    </location>
</feature>
<dbReference type="SUPFAM" id="SSF48652">
    <property type="entry name" value="Tetraspanin"/>
    <property type="match status" value="1"/>
</dbReference>
<dbReference type="GO" id="GO:0016020">
    <property type="term" value="C:membrane"/>
    <property type="evidence" value="ECO:0007669"/>
    <property type="project" value="UniProtKB-SubCell"/>
</dbReference>
<reference evidence="8 9" key="1">
    <citation type="submission" date="2024-08" db="EMBL/GenBank/DDBJ databases">
        <title>Gnathostoma spinigerum genome.</title>
        <authorList>
            <person name="Gonzalez-Bertolin B."/>
            <person name="Monzon S."/>
            <person name="Zaballos A."/>
            <person name="Jimenez P."/>
            <person name="Dekumyoy P."/>
            <person name="Varona S."/>
            <person name="Cuesta I."/>
            <person name="Sumanam S."/>
            <person name="Adisakwattana P."/>
            <person name="Gasser R.B."/>
            <person name="Hernandez-Gonzalez A."/>
            <person name="Young N.D."/>
            <person name="Perteguer M.J."/>
        </authorList>
    </citation>
    <scope>NUCLEOTIDE SEQUENCE [LARGE SCALE GENOMIC DNA]</scope>
    <source>
        <strain evidence="8">AL3</strain>
        <tissue evidence="8">Liver</tissue>
    </source>
</reference>
<dbReference type="PANTHER" id="PTHR19282:SF530">
    <property type="entry name" value="TETRASPANIN"/>
    <property type="match status" value="1"/>
</dbReference>
<evidence type="ECO:0000256" key="5">
    <source>
        <dbReference type="ARBA" id="ARBA00023136"/>
    </source>
</evidence>
<organism evidence="8 9">
    <name type="scientific">Gnathostoma spinigerum</name>
    <dbReference type="NCBI Taxonomy" id="75299"/>
    <lineage>
        <taxon>Eukaryota</taxon>
        <taxon>Metazoa</taxon>
        <taxon>Ecdysozoa</taxon>
        <taxon>Nematoda</taxon>
        <taxon>Chromadorea</taxon>
        <taxon>Rhabditida</taxon>
        <taxon>Spirurina</taxon>
        <taxon>Gnathostomatomorpha</taxon>
        <taxon>Gnathostomatoidea</taxon>
        <taxon>Gnathostomatidae</taxon>
        <taxon>Gnathostoma</taxon>
    </lineage>
</organism>
<gene>
    <name evidence="8" type="ORF">AB6A40_001337</name>
</gene>
<comment type="subcellular location">
    <subcellularLocation>
        <location evidence="1 7">Membrane</location>
        <topology evidence="1 7">Multi-pass membrane protein</topology>
    </subcellularLocation>
</comment>
<dbReference type="PIRSF" id="PIRSF002419">
    <property type="entry name" value="Tetraspanin"/>
    <property type="match status" value="1"/>
</dbReference>
<dbReference type="InterPro" id="IPR018499">
    <property type="entry name" value="Tetraspanin/Peripherin"/>
</dbReference>
<dbReference type="PROSITE" id="PS00421">
    <property type="entry name" value="TM4_1"/>
    <property type="match status" value="1"/>
</dbReference>